<accession>A0A158DI66</accession>
<evidence type="ECO:0000313" key="2">
    <source>
        <dbReference type="Proteomes" id="UP000054903"/>
    </source>
</evidence>
<comment type="caution">
    <text evidence="1">The sequence shown here is derived from an EMBL/GenBank/DDBJ whole genome shotgun (WGS) entry which is preliminary data.</text>
</comment>
<dbReference type="AlphaFoldDB" id="A0A158DI66"/>
<name>A0A158DI66_9BURK</name>
<reference evidence="1" key="1">
    <citation type="submission" date="2016-01" db="EMBL/GenBank/DDBJ databases">
        <authorList>
            <person name="Peeters C."/>
        </authorList>
    </citation>
    <scope>NUCLEOTIDE SEQUENCE</scope>
    <source>
        <strain evidence="1">LMG 29320</strain>
    </source>
</reference>
<evidence type="ECO:0000313" key="1">
    <source>
        <dbReference type="EMBL" id="SAK94143.1"/>
    </source>
</evidence>
<gene>
    <name evidence="1" type="ORF">AWB77_05368</name>
</gene>
<sequence>MPPYAPLDTDAFAFDDERMHVGHMTHWRTEAVDKSR</sequence>
<protein>
    <submittedName>
        <fullName evidence="1">Uncharacterized protein</fullName>
    </submittedName>
</protein>
<proteinExistence type="predicted"/>
<dbReference type="STRING" id="1777138.AWB77_05368"/>
<dbReference type="Proteomes" id="UP000054903">
    <property type="component" value="Unassembled WGS sequence"/>
</dbReference>
<dbReference type="EMBL" id="FCNX02000016">
    <property type="protein sequence ID" value="SAK94143.1"/>
    <property type="molecule type" value="Genomic_DNA"/>
</dbReference>
<keyword evidence="2" id="KW-1185">Reference proteome</keyword>
<organism evidence="1 2">
    <name type="scientific">Caballeronia fortuita</name>
    <dbReference type="NCBI Taxonomy" id="1777138"/>
    <lineage>
        <taxon>Bacteria</taxon>
        <taxon>Pseudomonadati</taxon>
        <taxon>Pseudomonadota</taxon>
        <taxon>Betaproteobacteria</taxon>
        <taxon>Burkholderiales</taxon>
        <taxon>Burkholderiaceae</taxon>
        <taxon>Caballeronia</taxon>
    </lineage>
</organism>